<dbReference type="AlphaFoldDB" id="A0A0X8G7I7"/>
<organism evidence="2 3">
    <name type="scientific">Lutibacter profundi</name>
    <dbReference type="NCBI Taxonomy" id="1622118"/>
    <lineage>
        <taxon>Bacteria</taxon>
        <taxon>Pseudomonadati</taxon>
        <taxon>Bacteroidota</taxon>
        <taxon>Flavobacteriia</taxon>
        <taxon>Flavobacteriales</taxon>
        <taxon>Flavobacteriaceae</taxon>
        <taxon>Lutibacter</taxon>
    </lineage>
</organism>
<evidence type="ECO:0000256" key="1">
    <source>
        <dbReference type="SAM" id="Phobius"/>
    </source>
</evidence>
<name>A0A0X8G7I7_9FLAO</name>
<feature type="transmembrane region" description="Helical" evidence="1">
    <location>
        <begin position="240"/>
        <end position="260"/>
    </location>
</feature>
<proteinExistence type="predicted"/>
<gene>
    <name evidence="2" type="ORF">Lupro_09670</name>
</gene>
<keyword evidence="1" id="KW-0812">Transmembrane</keyword>
<sequence>MALAFAFGPFTGVKKVRQSVTNVLLSVVTLNDVQNKSVIPELNELKLANFPALNTFINNYKIETAVKPLKKITKVSPNNKNGYASKDIVKLINQLEGSRKTKKDTVKQKKILHPKNYSLKIDGKKWRLLKNDLNLKSDVAFIKIGDVILKSNPQENNELTLVKIKWFAQLRYMLFGFFLLAAFLSLKGLYKKLPGINLNPIWASKLGDFISILFLSTLGYTAIEYLLHAFTGAYPYFYDSLFVAMGAIFYIPVMLIFTFFNSKQFSQNIEITKEGITVYYLEKSSFVEWKQIQKFELLSSFLLVSRLNFPMPKKLQTYLVIKTEKNSIYIVEPDLKSIKNKILRALKNNCQENLKPQIATIIDKW</sequence>
<reference evidence="3" key="1">
    <citation type="submission" date="2015-12" db="EMBL/GenBank/DDBJ databases">
        <title>Complete genome sequence of Lutibacter profundus strain LP1.</title>
        <authorList>
            <person name="Wissuwa J."/>
            <person name="Le Moine Bauer S."/>
            <person name="Stokke R."/>
            <person name="Dahle H."/>
            <person name="Steen I.H."/>
        </authorList>
    </citation>
    <scope>NUCLEOTIDE SEQUENCE [LARGE SCALE GENOMIC DNA]</scope>
    <source>
        <strain evidence="3">LP1</strain>
    </source>
</reference>
<evidence type="ECO:0000313" key="3">
    <source>
        <dbReference type="Proteomes" id="UP000059672"/>
    </source>
</evidence>
<reference evidence="2 3" key="2">
    <citation type="journal article" date="2016" name="Int. J. Syst. Evol. Microbiol.">
        <title>Lutibacter profundi sp. nov., isolated from a deep-sea hydrothermal system on the Arctic Mid-Ocean Ridge and emended description of the genus Lutibacter.</title>
        <authorList>
            <person name="Le Moine Bauer S."/>
            <person name="Roalkvam I."/>
            <person name="Steen I.H."/>
            <person name="Dahle H."/>
        </authorList>
    </citation>
    <scope>NUCLEOTIDE SEQUENCE [LARGE SCALE GENOMIC DNA]</scope>
    <source>
        <strain evidence="2 3">LP1</strain>
    </source>
</reference>
<feature type="transmembrane region" description="Helical" evidence="1">
    <location>
        <begin position="166"/>
        <end position="186"/>
    </location>
</feature>
<evidence type="ECO:0000313" key="2">
    <source>
        <dbReference type="EMBL" id="AMC11518.1"/>
    </source>
</evidence>
<dbReference type="EMBL" id="CP013355">
    <property type="protein sequence ID" value="AMC11518.1"/>
    <property type="molecule type" value="Genomic_DNA"/>
</dbReference>
<dbReference type="Proteomes" id="UP000059672">
    <property type="component" value="Chromosome"/>
</dbReference>
<keyword evidence="1" id="KW-1133">Transmembrane helix</keyword>
<keyword evidence="3" id="KW-1185">Reference proteome</keyword>
<accession>A0A0X8G7I7</accession>
<dbReference type="KEGG" id="lut:Lupro_09670"/>
<dbReference type="STRING" id="1622118.Lupro_09670"/>
<keyword evidence="1" id="KW-0472">Membrane</keyword>
<protein>
    <submittedName>
        <fullName evidence="2">Uncharacterized protein</fullName>
    </submittedName>
</protein>
<feature type="transmembrane region" description="Helical" evidence="1">
    <location>
        <begin position="206"/>
        <end position="228"/>
    </location>
</feature>